<dbReference type="InterPro" id="IPR008271">
    <property type="entry name" value="Ser/Thr_kinase_AS"/>
</dbReference>
<organism evidence="2 3">
    <name type="scientific">Caenorhabditis remanei</name>
    <name type="common">Caenorhabditis vulgaris</name>
    <dbReference type="NCBI Taxonomy" id="31234"/>
    <lineage>
        <taxon>Eukaryota</taxon>
        <taxon>Metazoa</taxon>
        <taxon>Ecdysozoa</taxon>
        <taxon>Nematoda</taxon>
        <taxon>Chromadorea</taxon>
        <taxon>Rhabditida</taxon>
        <taxon>Rhabditina</taxon>
        <taxon>Rhabditomorpha</taxon>
        <taxon>Rhabditoidea</taxon>
        <taxon>Rhabditidae</taxon>
        <taxon>Peloderinae</taxon>
        <taxon>Caenorhabditis</taxon>
    </lineage>
</organism>
<dbReference type="AlphaFoldDB" id="A0A6A5FTX7"/>
<sequence length="285" mass="32869">MDKKKGFQLQVGDQIAQGSFSTTFLATTEPELSGNFSEVVKVGLKKHQLKYAKEKQVLHLVSGHTYFPRLVHAAESKKFTYIVTEYGGEDLKTVSERNRFGITSNRNVLRLAYRLHGAVDFLHSRNFFHRDIKAENVLIELRNRSIRVKLSDFGDASDIREPARRRSSFMKFFLPAALPPYCEAEDHCHTAVMCLKLLKNLPYIPRRRSVFLASHITEFPFPKLEGDHEWMMLIWLSLCGCYQNKTTEFGFIETFIDEASVNFDKRSDIDYCTITGKLRLDSPDD</sequence>
<dbReference type="Gene3D" id="1.10.510.10">
    <property type="entry name" value="Transferase(Phosphotransferase) domain 1"/>
    <property type="match status" value="1"/>
</dbReference>
<gene>
    <name evidence="2" type="ORF">GCK72_022522</name>
</gene>
<dbReference type="GO" id="GO:0004672">
    <property type="term" value="F:protein kinase activity"/>
    <property type="evidence" value="ECO:0007669"/>
    <property type="project" value="InterPro"/>
</dbReference>
<reference evidence="2 3" key="1">
    <citation type="submission" date="2019-12" db="EMBL/GenBank/DDBJ databases">
        <title>Chromosome-level assembly of the Caenorhabditis remanei genome.</title>
        <authorList>
            <person name="Teterina A.A."/>
            <person name="Willis J.H."/>
            <person name="Phillips P.C."/>
        </authorList>
    </citation>
    <scope>NUCLEOTIDE SEQUENCE [LARGE SCALE GENOMIC DNA]</scope>
    <source>
        <strain evidence="2 3">PX506</strain>
        <tissue evidence="2">Whole organism</tissue>
    </source>
</reference>
<dbReference type="RefSeq" id="XP_053578447.1">
    <property type="nucleotide sequence ID" value="XM_053734881.1"/>
</dbReference>
<dbReference type="CDD" id="cd00180">
    <property type="entry name" value="PKc"/>
    <property type="match status" value="1"/>
</dbReference>
<dbReference type="Pfam" id="PF00069">
    <property type="entry name" value="Pkinase"/>
    <property type="match status" value="1"/>
</dbReference>
<dbReference type="EMBL" id="WUAV01000006">
    <property type="protein sequence ID" value="KAF1746070.1"/>
    <property type="molecule type" value="Genomic_DNA"/>
</dbReference>
<dbReference type="SMART" id="SM00220">
    <property type="entry name" value="S_TKc"/>
    <property type="match status" value="1"/>
</dbReference>
<protein>
    <recommendedName>
        <fullName evidence="1">Protein kinase domain-containing protein</fullName>
    </recommendedName>
</protein>
<dbReference type="SUPFAM" id="SSF56112">
    <property type="entry name" value="Protein kinase-like (PK-like)"/>
    <property type="match status" value="1"/>
</dbReference>
<proteinExistence type="predicted"/>
<dbReference type="CTD" id="78777462"/>
<evidence type="ECO:0000313" key="2">
    <source>
        <dbReference type="EMBL" id="KAF1746070.1"/>
    </source>
</evidence>
<dbReference type="InterPro" id="IPR000719">
    <property type="entry name" value="Prot_kinase_dom"/>
</dbReference>
<dbReference type="InterPro" id="IPR011009">
    <property type="entry name" value="Kinase-like_dom_sf"/>
</dbReference>
<dbReference type="Proteomes" id="UP000483820">
    <property type="component" value="Chromosome X"/>
</dbReference>
<comment type="caution">
    <text evidence="2">The sequence shown here is derived from an EMBL/GenBank/DDBJ whole genome shotgun (WGS) entry which is preliminary data.</text>
</comment>
<dbReference type="KEGG" id="crq:GCK72_022522"/>
<accession>A0A6A5FTX7</accession>
<feature type="domain" description="Protein kinase" evidence="1">
    <location>
        <begin position="9"/>
        <end position="285"/>
    </location>
</feature>
<evidence type="ECO:0000259" key="1">
    <source>
        <dbReference type="PROSITE" id="PS50011"/>
    </source>
</evidence>
<dbReference type="GeneID" id="78777462"/>
<evidence type="ECO:0000313" key="3">
    <source>
        <dbReference type="Proteomes" id="UP000483820"/>
    </source>
</evidence>
<name>A0A6A5FTX7_CAERE</name>
<dbReference type="GO" id="GO:0005524">
    <property type="term" value="F:ATP binding"/>
    <property type="evidence" value="ECO:0007669"/>
    <property type="project" value="InterPro"/>
</dbReference>
<dbReference type="PANTHER" id="PTHR24347">
    <property type="entry name" value="SERINE/THREONINE-PROTEIN KINASE"/>
    <property type="match status" value="1"/>
</dbReference>
<dbReference type="PROSITE" id="PS50011">
    <property type="entry name" value="PROTEIN_KINASE_DOM"/>
    <property type="match status" value="1"/>
</dbReference>
<dbReference type="PROSITE" id="PS00108">
    <property type="entry name" value="PROTEIN_KINASE_ST"/>
    <property type="match status" value="1"/>
</dbReference>